<dbReference type="PROSITE" id="PS50181">
    <property type="entry name" value="FBOX"/>
    <property type="match status" value="1"/>
</dbReference>
<dbReference type="SUPFAM" id="SSF81383">
    <property type="entry name" value="F-box domain"/>
    <property type="match status" value="1"/>
</dbReference>
<dbReference type="SUPFAM" id="SSF52047">
    <property type="entry name" value="RNI-like"/>
    <property type="match status" value="1"/>
</dbReference>
<evidence type="ECO:0000259" key="1">
    <source>
        <dbReference type="PROSITE" id="PS50181"/>
    </source>
</evidence>
<sequence length="464" mass="52134">MTSALNRFPPELLTQTFAIYPPQTIQSPLNYTQVCSRWRSVAYSSPELWTTLVIEHPPALETESDATYYEAALTSWVLRCSGLSVDISFLGRYYRGTWDLPSQFQISLYVTICNKLLVDFSNKWRRLEAPYFWSAHFFPSGLKQFAALEELELGVGNCSPPKNDHTPFPKTPRLFKLSLNLSRILRFHCIKDFIPETVRDLTVTSASSPIGISGDFAIEFLQPKRLQHLTHMNMSQFGWTTPHVLPCITLPRLEELALGGAITALGDILGVFTLPSLRKLSLSITRFDGDGEHGPVVGPALIALLKRSYHDQCGLVALGLTSMLASDNSKQAISLEALHCILSLASTIKELHICSKEYTDTARLMEILRFDRVSPEKQILPLLTTFSVESLINLDQDFLDFVHSRWWPNNSSPRRVGVAKLEKLIVSYCDLTEEIEEQLDACYEGGLEVEVEVESGSEQSSILE</sequence>
<dbReference type="EMBL" id="JANVFS010000052">
    <property type="protein sequence ID" value="KAJ4465261.1"/>
    <property type="molecule type" value="Genomic_DNA"/>
</dbReference>
<dbReference type="AlphaFoldDB" id="A0A9W8ZRY5"/>
<reference evidence="2" key="2">
    <citation type="journal article" date="2023" name="Proc. Natl. Acad. Sci. U.S.A.">
        <title>A global phylogenomic analysis of the shiitake genus Lentinula.</title>
        <authorList>
            <person name="Sierra-Patev S."/>
            <person name="Min B."/>
            <person name="Naranjo-Ortiz M."/>
            <person name="Looney B."/>
            <person name="Konkel Z."/>
            <person name="Slot J.C."/>
            <person name="Sakamoto Y."/>
            <person name="Steenwyk J.L."/>
            <person name="Rokas A."/>
            <person name="Carro J."/>
            <person name="Camarero S."/>
            <person name="Ferreira P."/>
            <person name="Molpeceres G."/>
            <person name="Ruiz-Duenas F.J."/>
            <person name="Serrano A."/>
            <person name="Henrissat B."/>
            <person name="Drula E."/>
            <person name="Hughes K.W."/>
            <person name="Mata J.L."/>
            <person name="Ishikawa N.K."/>
            <person name="Vargas-Isla R."/>
            <person name="Ushijima S."/>
            <person name="Smith C.A."/>
            <person name="Donoghue J."/>
            <person name="Ahrendt S."/>
            <person name="Andreopoulos W."/>
            <person name="He G."/>
            <person name="LaButti K."/>
            <person name="Lipzen A."/>
            <person name="Ng V."/>
            <person name="Riley R."/>
            <person name="Sandor L."/>
            <person name="Barry K."/>
            <person name="Martinez A.T."/>
            <person name="Xiao Y."/>
            <person name="Gibbons J.G."/>
            <person name="Terashima K."/>
            <person name="Grigoriev I.V."/>
            <person name="Hibbett D."/>
        </authorList>
    </citation>
    <scope>NUCLEOTIDE SEQUENCE</scope>
    <source>
        <strain evidence="2">Sp2 HRB7682 ss15</strain>
    </source>
</reference>
<dbReference type="Gene3D" id="3.80.10.10">
    <property type="entry name" value="Ribonuclease Inhibitor"/>
    <property type="match status" value="1"/>
</dbReference>
<dbReference type="InterPro" id="IPR001810">
    <property type="entry name" value="F-box_dom"/>
</dbReference>
<feature type="domain" description="F-box" evidence="1">
    <location>
        <begin position="2"/>
        <end position="52"/>
    </location>
</feature>
<gene>
    <name evidence="2" type="ORF">C8J55DRAFT_260587</name>
</gene>
<evidence type="ECO:0000313" key="2">
    <source>
        <dbReference type="EMBL" id="KAJ4465261.1"/>
    </source>
</evidence>
<dbReference type="InterPro" id="IPR036047">
    <property type="entry name" value="F-box-like_dom_sf"/>
</dbReference>
<accession>A0A9W8ZRY5</accession>
<proteinExistence type="predicted"/>
<protein>
    <recommendedName>
        <fullName evidence="1">F-box domain-containing protein</fullName>
    </recommendedName>
</protein>
<comment type="caution">
    <text evidence="2">The sequence shown here is derived from an EMBL/GenBank/DDBJ whole genome shotgun (WGS) entry which is preliminary data.</text>
</comment>
<dbReference type="InterPro" id="IPR032675">
    <property type="entry name" value="LRR_dom_sf"/>
</dbReference>
<name>A0A9W8ZRY5_9AGAR</name>
<dbReference type="Gene3D" id="1.20.1280.50">
    <property type="match status" value="1"/>
</dbReference>
<reference evidence="2" key="1">
    <citation type="submission" date="2022-08" db="EMBL/GenBank/DDBJ databases">
        <authorList>
            <consortium name="DOE Joint Genome Institute"/>
            <person name="Min B."/>
            <person name="Riley R."/>
            <person name="Sierra-Patev S."/>
            <person name="Naranjo-Ortiz M."/>
            <person name="Looney B."/>
            <person name="Konkel Z."/>
            <person name="Slot J.C."/>
            <person name="Sakamoto Y."/>
            <person name="Steenwyk J.L."/>
            <person name="Rokas A."/>
            <person name="Carro J."/>
            <person name="Camarero S."/>
            <person name="Ferreira P."/>
            <person name="Molpeceres G."/>
            <person name="Ruiz-Duenas F.J."/>
            <person name="Serrano A."/>
            <person name="Henrissat B."/>
            <person name="Drula E."/>
            <person name="Hughes K.W."/>
            <person name="Mata J.L."/>
            <person name="Ishikawa N.K."/>
            <person name="Vargas-Isla R."/>
            <person name="Ushijima S."/>
            <person name="Smith C.A."/>
            <person name="Ahrendt S."/>
            <person name="Andreopoulos W."/>
            <person name="He G."/>
            <person name="Labutti K."/>
            <person name="Lipzen A."/>
            <person name="Ng V."/>
            <person name="Sandor L."/>
            <person name="Barry K."/>
            <person name="Martinez A.T."/>
            <person name="Xiao Y."/>
            <person name="Gibbons J.G."/>
            <person name="Terashima K."/>
            <person name="Hibbett D.S."/>
            <person name="Grigoriev I.V."/>
        </authorList>
    </citation>
    <scope>NUCLEOTIDE SEQUENCE</scope>
    <source>
        <strain evidence="2">Sp2 HRB7682 ss15</strain>
    </source>
</reference>
<evidence type="ECO:0000313" key="3">
    <source>
        <dbReference type="Proteomes" id="UP001150238"/>
    </source>
</evidence>
<dbReference type="Proteomes" id="UP001150238">
    <property type="component" value="Unassembled WGS sequence"/>
</dbReference>
<organism evidence="2 3">
    <name type="scientific">Lentinula lateritia</name>
    <dbReference type="NCBI Taxonomy" id="40482"/>
    <lineage>
        <taxon>Eukaryota</taxon>
        <taxon>Fungi</taxon>
        <taxon>Dikarya</taxon>
        <taxon>Basidiomycota</taxon>
        <taxon>Agaricomycotina</taxon>
        <taxon>Agaricomycetes</taxon>
        <taxon>Agaricomycetidae</taxon>
        <taxon>Agaricales</taxon>
        <taxon>Marasmiineae</taxon>
        <taxon>Omphalotaceae</taxon>
        <taxon>Lentinula</taxon>
    </lineage>
</organism>